<name>A0A0G0G2T8_9BACT</name>
<evidence type="ECO:0000256" key="7">
    <source>
        <dbReference type="ARBA" id="ARBA00047880"/>
    </source>
</evidence>
<dbReference type="PANTHER" id="PTHR22749">
    <property type="entry name" value="RIBOFLAVIN KINASE/FMN ADENYLYLTRANSFERASE"/>
    <property type="match status" value="1"/>
</dbReference>
<dbReference type="SUPFAM" id="SSF82114">
    <property type="entry name" value="Riboflavin kinase-like"/>
    <property type="match status" value="1"/>
</dbReference>
<keyword evidence="9" id="KW-0418">Kinase</keyword>
<dbReference type="GO" id="GO:0008531">
    <property type="term" value="F:riboflavin kinase activity"/>
    <property type="evidence" value="ECO:0007669"/>
    <property type="project" value="UniProtKB-EC"/>
</dbReference>
<gene>
    <name evidence="9" type="ORF">US40_C0017G0008</name>
</gene>
<evidence type="ECO:0000313" key="9">
    <source>
        <dbReference type="EMBL" id="KKQ24312.1"/>
    </source>
</evidence>
<evidence type="ECO:0000256" key="1">
    <source>
        <dbReference type="ARBA" id="ARBA00012105"/>
    </source>
</evidence>
<keyword evidence="3" id="KW-0288">FMN</keyword>
<evidence type="ECO:0000259" key="8">
    <source>
        <dbReference type="SMART" id="SM00904"/>
    </source>
</evidence>
<protein>
    <recommendedName>
        <fullName evidence="1">riboflavin kinase</fullName>
        <ecNumber evidence="1">2.7.1.26</ecNumber>
    </recommendedName>
</protein>
<dbReference type="SMART" id="SM00904">
    <property type="entry name" value="Flavokinase"/>
    <property type="match status" value="1"/>
</dbReference>
<accession>A0A0G0G2T8</accession>
<evidence type="ECO:0000313" key="10">
    <source>
        <dbReference type="Proteomes" id="UP000034917"/>
    </source>
</evidence>
<dbReference type="Pfam" id="PF01687">
    <property type="entry name" value="Flavokinase"/>
    <property type="match status" value="1"/>
</dbReference>
<comment type="caution">
    <text evidence="9">The sequence shown here is derived from an EMBL/GenBank/DDBJ whole genome shotgun (WGS) entry which is preliminary data.</text>
</comment>
<evidence type="ECO:0000256" key="4">
    <source>
        <dbReference type="ARBA" id="ARBA00022679"/>
    </source>
</evidence>
<dbReference type="EC" id="2.7.1.26" evidence="1"/>
<keyword evidence="6" id="KW-0067">ATP-binding</keyword>
<dbReference type="InterPro" id="IPR015865">
    <property type="entry name" value="Riboflavin_kinase_bac/euk"/>
</dbReference>
<feature type="domain" description="Riboflavin kinase" evidence="8">
    <location>
        <begin position="1"/>
        <end position="120"/>
    </location>
</feature>
<dbReference type="AlphaFoldDB" id="A0A0G0G2T8"/>
<reference evidence="9 10" key="1">
    <citation type="journal article" date="2015" name="Nature">
        <title>rRNA introns, odd ribosomes, and small enigmatic genomes across a large radiation of phyla.</title>
        <authorList>
            <person name="Brown C.T."/>
            <person name="Hug L.A."/>
            <person name="Thomas B.C."/>
            <person name="Sharon I."/>
            <person name="Castelle C.J."/>
            <person name="Singh A."/>
            <person name="Wilkins M.J."/>
            <person name="Williams K.H."/>
            <person name="Banfield J.F."/>
        </authorList>
    </citation>
    <scope>NUCLEOTIDE SEQUENCE [LARGE SCALE GENOMIC DNA]</scope>
</reference>
<keyword evidence="2" id="KW-0285">Flavoprotein</keyword>
<keyword evidence="4" id="KW-0808">Transferase</keyword>
<evidence type="ECO:0000256" key="3">
    <source>
        <dbReference type="ARBA" id="ARBA00022643"/>
    </source>
</evidence>
<dbReference type="GO" id="GO:0009231">
    <property type="term" value="P:riboflavin biosynthetic process"/>
    <property type="evidence" value="ECO:0007669"/>
    <property type="project" value="InterPro"/>
</dbReference>
<organism evidence="9 10">
    <name type="scientific">Candidatus Roizmanbacteria bacterium GW2011_GWC2_37_13</name>
    <dbReference type="NCBI Taxonomy" id="1618486"/>
    <lineage>
        <taxon>Bacteria</taxon>
        <taxon>Candidatus Roizmaniibacteriota</taxon>
    </lineage>
</organism>
<dbReference type="InterPro" id="IPR023465">
    <property type="entry name" value="Riboflavin_kinase_dom_sf"/>
</dbReference>
<dbReference type="Proteomes" id="UP000034917">
    <property type="component" value="Unassembled WGS sequence"/>
</dbReference>
<sequence>MVDIWYTSKVFRGTGGGKKLGFPTINLDPSKFVGDLKEGVYSCLVDYKNSIYLGALYFGPRFISNETELILEIYMVDFDKEIYGKTVEFKVGEFIREAKKFSDTKSLIEQIKKDVEKIRSL</sequence>
<dbReference type="Gene3D" id="2.40.30.30">
    <property type="entry name" value="Riboflavin kinase-like"/>
    <property type="match status" value="1"/>
</dbReference>
<evidence type="ECO:0000256" key="5">
    <source>
        <dbReference type="ARBA" id="ARBA00022741"/>
    </source>
</evidence>
<dbReference type="InterPro" id="IPR023468">
    <property type="entry name" value="Riboflavin_kinase"/>
</dbReference>
<dbReference type="PANTHER" id="PTHR22749:SF6">
    <property type="entry name" value="RIBOFLAVIN KINASE"/>
    <property type="match status" value="1"/>
</dbReference>
<dbReference type="GO" id="GO:0009398">
    <property type="term" value="P:FMN biosynthetic process"/>
    <property type="evidence" value="ECO:0007669"/>
    <property type="project" value="TreeGrafter"/>
</dbReference>
<evidence type="ECO:0000256" key="6">
    <source>
        <dbReference type="ARBA" id="ARBA00022840"/>
    </source>
</evidence>
<dbReference type="EMBL" id="LBSV01000017">
    <property type="protein sequence ID" value="KKQ24312.1"/>
    <property type="molecule type" value="Genomic_DNA"/>
</dbReference>
<proteinExistence type="predicted"/>
<evidence type="ECO:0000256" key="2">
    <source>
        <dbReference type="ARBA" id="ARBA00022630"/>
    </source>
</evidence>
<dbReference type="GO" id="GO:0005524">
    <property type="term" value="F:ATP binding"/>
    <property type="evidence" value="ECO:0007669"/>
    <property type="project" value="UniProtKB-KW"/>
</dbReference>
<keyword evidence="5" id="KW-0547">Nucleotide-binding</keyword>
<comment type="catalytic activity">
    <reaction evidence="7">
        <text>riboflavin + ATP = FMN + ADP + H(+)</text>
        <dbReference type="Rhea" id="RHEA:14357"/>
        <dbReference type="ChEBI" id="CHEBI:15378"/>
        <dbReference type="ChEBI" id="CHEBI:30616"/>
        <dbReference type="ChEBI" id="CHEBI:57986"/>
        <dbReference type="ChEBI" id="CHEBI:58210"/>
        <dbReference type="ChEBI" id="CHEBI:456216"/>
        <dbReference type="EC" id="2.7.1.26"/>
    </reaction>
</comment>